<dbReference type="GO" id="GO:0003676">
    <property type="term" value="F:nucleic acid binding"/>
    <property type="evidence" value="ECO:0007669"/>
    <property type="project" value="InterPro"/>
</dbReference>
<dbReference type="Gene3D" id="3.30.420.10">
    <property type="entry name" value="Ribonuclease H-like superfamily/Ribonuclease H"/>
    <property type="match status" value="1"/>
</dbReference>
<comment type="caution">
    <text evidence="1">The sequence shown here is derived from an EMBL/GenBank/DDBJ whole genome shotgun (WGS) entry which is preliminary data.</text>
</comment>
<dbReference type="Proteomes" id="UP000735302">
    <property type="component" value="Unassembled WGS sequence"/>
</dbReference>
<proteinExistence type="predicted"/>
<dbReference type="AlphaFoldDB" id="A0AAV4A6B0"/>
<dbReference type="InterPro" id="IPR036397">
    <property type="entry name" value="RNaseH_sf"/>
</dbReference>
<evidence type="ECO:0000313" key="1">
    <source>
        <dbReference type="EMBL" id="GFO02738.1"/>
    </source>
</evidence>
<gene>
    <name evidence="1" type="ORF">PoB_002924300</name>
</gene>
<evidence type="ECO:0000313" key="2">
    <source>
        <dbReference type="Proteomes" id="UP000735302"/>
    </source>
</evidence>
<accession>A0AAV4A6B0</accession>
<reference evidence="1 2" key="1">
    <citation type="journal article" date="2021" name="Elife">
        <title>Chloroplast acquisition without the gene transfer in kleptoplastic sea slugs, Plakobranchus ocellatus.</title>
        <authorList>
            <person name="Maeda T."/>
            <person name="Takahashi S."/>
            <person name="Yoshida T."/>
            <person name="Shimamura S."/>
            <person name="Takaki Y."/>
            <person name="Nagai Y."/>
            <person name="Toyoda A."/>
            <person name="Suzuki Y."/>
            <person name="Arimoto A."/>
            <person name="Ishii H."/>
            <person name="Satoh N."/>
            <person name="Nishiyama T."/>
            <person name="Hasebe M."/>
            <person name="Maruyama T."/>
            <person name="Minagawa J."/>
            <person name="Obokata J."/>
            <person name="Shigenobu S."/>
        </authorList>
    </citation>
    <scope>NUCLEOTIDE SEQUENCE [LARGE SCALE GENOMIC DNA]</scope>
</reference>
<sequence length="97" mass="10931">MRLAISLEKLNALTNGVILQGDSLTLHTAKTTKDCIKTYNIPFHSPDLALSNYRLAGKKFDNDYDIVKAVNDRLKPLAKNFPRKVNFPLSRDGENNK</sequence>
<protein>
    <submittedName>
        <fullName evidence="1">Histone-lysine N-methyltransferase SETMAR</fullName>
    </submittedName>
</protein>
<name>A0AAV4A6B0_9GAST</name>
<organism evidence="1 2">
    <name type="scientific">Plakobranchus ocellatus</name>
    <dbReference type="NCBI Taxonomy" id="259542"/>
    <lineage>
        <taxon>Eukaryota</taxon>
        <taxon>Metazoa</taxon>
        <taxon>Spiralia</taxon>
        <taxon>Lophotrochozoa</taxon>
        <taxon>Mollusca</taxon>
        <taxon>Gastropoda</taxon>
        <taxon>Heterobranchia</taxon>
        <taxon>Euthyneura</taxon>
        <taxon>Panpulmonata</taxon>
        <taxon>Sacoglossa</taxon>
        <taxon>Placobranchoidea</taxon>
        <taxon>Plakobranchidae</taxon>
        <taxon>Plakobranchus</taxon>
    </lineage>
</organism>
<keyword evidence="2" id="KW-1185">Reference proteome</keyword>
<dbReference type="EMBL" id="BLXT01003625">
    <property type="protein sequence ID" value="GFO02738.1"/>
    <property type="molecule type" value="Genomic_DNA"/>
</dbReference>